<dbReference type="InterPro" id="IPR050509">
    <property type="entry name" value="CoA-transferase_III"/>
</dbReference>
<dbReference type="Pfam" id="PF05773">
    <property type="entry name" value="RWD"/>
    <property type="match status" value="1"/>
</dbReference>
<dbReference type="InterPro" id="IPR020568">
    <property type="entry name" value="Ribosomal_Su5_D2-typ_SF"/>
</dbReference>
<dbReference type="GO" id="GO:0005737">
    <property type="term" value="C:cytoplasm"/>
    <property type="evidence" value="ECO:0007669"/>
    <property type="project" value="UniProtKB-SubCell"/>
</dbReference>
<feature type="compositionally biased region" description="Polar residues" evidence="7">
    <location>
        <begin position="111"/>
        <end position="122"/>
    </location>
</feature>
<evidence type="ECO:0000256" key="4">
    <source>
        <dbReference type="ARBA" id="ARBA00022491"/>
    </source>
</evidence>
<dbReference type="InterPro" id="IPR020569">
    <property type="entry name" value="UPF0029_Impact_CS"/>
</dbReference>
<dbReference type="PANTHER" id="PTHR48228:SF5">
    <property type="entry name" value="ALPHA-METHYLACYL-COA RACEMASE"/>
    <property type="match status" value="1"/>
</dbReference>
<dbReference type="SUPFAM" id="SSF54495">
    <property type="entry name" value="UBC-like"/>
    <property type="match status" value="1"/>
</dbReference>
<dbReference type="PANTHER" id="PTHR48228">
    <property type="entry name" value="SUCCINYL-COA--D-CITRAMALATE COA-TRANSFERASE"/>
    <property type="match status" value="1"/>
</dbReference>
<feature type="region of interest" description="Disordered" evidence="7">
    <location>
        <begin position="633"/>
        <end position="661"/>
    </location>
</feature>
<dbReference type="InterPro" id="IPR036956">
    <property type="entry name" value="Impact_N_sf"/>
</dbReference>
<protein>
    <recommendedName>
        <fullName evidence="8">RWD domain-containing protein</fullName>
    </recommendedName>
</protein>
<comment type="similarity">
    <text evidence="2">Belongs to the CoA-transferase III family.</text>
</comment>
<feature type="domain" description="RWD" evidence="8">
    <location>
        <begin position="7"/>
        <end position="108"/>
    </location>
</feature>
<name>A0AAN7USW4_9PEZI</name>
<dbReference type="Gene3D" id="3.30.1540.10">
    <property type="entry name" value="formyl-coa transferase, domain 3"/>
    <property type="match status" value="1"/>
</dbReference>
<dbReference type="PROSITE" id="PS50908">
    <property type="entry name" value="RWD"/>
    <property type="match status" value="1"/>
</dbReference>
<feature type="region of interest" description="Disordered" evidence="7">
    <location>
        <begin position="109"/>
        <end position="142"/>
    </location>
</feature>
<dbReference type="InterPro" id="IPR001498">
    <property type="entry name" value="Impact_N"/>
</dbReference>
<sequence length="694" mass="75599">MSDELRDEIEAINSIYGEGCLIPSATDSAIYILTPPDDSSSIRVEFPPDYPAAPPTVVGTNSTGQGGKKGDAARELALFRQALGNVFQPGSVCLFDAIEELTRLLGEQVPEQEQPNIDSSENVESDALRSNGRTEEHALTKEPPWIISDPVVEMKSTFVARCAVVSSTTEAESFLQHLLASDKKVRAATHNITAWRIRGPNNTTFQDCNDDGETAAGSRLLHLMQLMDLWDVMVVVTRWYGGQKLGPRRFALINQAARDSFVRAGLYTTIPIRIIFNRYQLDGSVRCFRMVGPPPLQGLKVLEFAGLAPGPYVGLLLADGGANVLRIDRAIPGKTHTPGVEAPPGTDFLTRHKSSIAVDLKSESGVSLIKELAKTADVIIDPFRPGVLEKLGLGPDVLLQINPQLIYGRMTGFRREGKYSAMAGHDINYLAVSGVLSLLGRAGDKPYAPINLVADFAGGGATLFHGILMALIARQRTGKGQVAEANMVDGANYLATFPRLARKTPVGNSLRGENLLDSGCPYYDTYETRDGKYMSVGALEPQFYAALIKGLGLMHKGWERTREDRATWPEMRATFEKVFKSKTRAEWEAIFNGTDACCLPVLEYSELENDPAREGDQRPAVALRETPCLAVDERSTDQSVQGQGAGVLGSGYSPHPLRPGEGGEEALKKWFGFFKGRDFDVEKGGLVLKSKPKL</sequence>
<dbReference type="SUPFAM" id="SSF89796">
    <property type="entry name" value="CoA-transferase family III (CaiB/BaiF)"/>
    <property type="match status" value="1"/>
</dbReference>
<proteinExistence type="inferred from homology"/>
<keyword evidence="6" id="KW-0346">Stress response</keyword>
<keyword evidence="3" id="KW-0963">Cytoplasm</keyword>
<reference evidence="9 10" key="1">
    <citation type="submission" date="2023-10" db="EMBL/GenBank/DDBJ databases">
        <title>Draft genome sequence of Xylaria bambusicola isolate GMP-LS, the root and basal stem rot pathogen of sugarcane in Indonesia.</title>
        <authorList>
            <person name="Selvaraj P."/>
            <person name="Muralishankar V."/>
            <person name="Muruganantham S."/>
            <person name="Sp S."/>
            <person name="Haryani S."/>
            <person name="Lau K.J.X."/>
            <person name="Naqvi N.I."/>
        </authorList>
    </citation>
    <scope>NUCLEOTIDE SEQUENCE [LARGE SCALE GENOMIC DNA]</scope>
    <source>
        <strain evidence="9">GMP-LS</strain>
    </source>
</reference>
<evidence type="ECO:0000259" key="8">
    <source>
        <dbReference type="PROSITE" id="PS50908"/>
    </source>
</evidence>
<dbReference type="Gene3D" id="3.40.50.10540">
    <property type="entry name" value="Crotonobetainyl-coa:carnitine coa-transferase, domain 1"/>
    <property type="match status" value="1"/>
</dbReference>
<evidence type="ECO:0000256" key="2">
    <source>
        <dbReference type="ARBA" id="ARBA00008383"/>
    </source>
</evidence>
<organism evidence="9 10">
    <name type="scientific">Xylaria bambusicola</name>
    <dbReference type="NCBI Taxonomy" id="326684"/>
    <lineage>
        <taxon>Eukaryota</taxon>
        <taxon>Fungi</taxon>
        <taxon>Dikarya</taxon>
        <taxon>Ascomycota</taxon>
        <taxon>Pezizomycotina</taxon>
        <taxon>Sordariomycetes</taxon>
        <taxon>Xylariomycetidae</taxon>
        <taxon>Xylariales</taxon>
        <taxon>Xylariaceae</taxon>
        <taxon>Xylaria</taxon>
    </lineage>
</organism>
<dbReference type="InterPro" id="IPR044855">
    <property type="entry name" value="CoA-Trfase_III_dom3_sf"/>
</dbReference>
<dbReference type="CDD" id="cd23822">
    <property type="entry name" value="RWD_ScYIH1-like"/>
    <property type="match status" value="1"/>
</dbReference>
<dbReference type="SMART" id="SM00591">
    <property type="entry name" value="RWD"/>
    <property type="match status" value="1"/>
</dbReference>
<dbReference type="Gene3D" id="3.10.110.10">
    <property type="entry name" value="Ubiquitin Conjugating Enzyme"/>
    <property type="match status" value="1"/>
</dbReference>
<comment type="subcellular location">
    <subcellularLocation>
        <location evidence="1">Cytoplasm</location>
    </subcellularLocation>
</comment>
<dbReference type="EMBL" id="JAWHQM010000018">
    <property type="protein sequence ID" value="KAK5631181.1"/>
    <property type="molecule type" value="Genomic_DNA"/>
</dbReference>
<dbReference type="Pfam" id="PF02515">
    <property type="entry name" value="CoA_transf_3"/>
    <property type="match status" value="1"/>
</dbReference>
<evidence type="ECO:0000256" key="5">
    <source>
        <dbReference type="ARBA" id="ARBA00022845"/>
    </source>
</evidence>
<dbReference type="Gene3D" id="3.30.230.30">
    <property type="entry name" value="Impact, N-terminal domain"/>
    <property type="match status" value="1"/>
</dbReference>
<keyword evidence="10" id="KW-1185">Reference proteome</keyword>
<keyword evidence="4" id="KW-0678">Repressor</keyword>
<dbReference type="Proteomes" id="UP001305414">
    <property type="component" value="Unassembled WGS sequence"/>
</dbReference>
<evidence type="ECO:0000256" key="6">
    <source>
        <dbReference type="ARBA" id="ARBA00023016"/>
    </source>
</evidence>
<evidence type="ECO:0000313" key="10">
    <source>
        <dbReference type="Proteomes" id="UP001305414"/>
    </source>
</evidence>
<dbReference type="InterPro" id="IPR016135">
    <property type="entry name" value="UBQ-conjugating_enzyme/RWD"/>
</dbReference>
<keyword evidence="5" id="KW-0810">Translation regulation</keyword>
<gene>
    <name evidence="9" type="ORF">RRF57_006896</name>
</gene>
<accession>A0AAN7USW4</accession>
<dbReference type="Pfam" id="PF01205">
    <property type="entry name" value="Impact_N"/>
    <property type="match status" value="1"/>
</dbReference>
<evidence type="ECO:0000256" key="7">
    <source>
        <dbReference type="SAM" id="MobiDB-lite"/>
    </source>
</evidence>
<dbReference type="InterPro" id="IPR023606">
    <property type="entry name" value="CoA-Trfase_III_dom_1_sf"/>
</dbReference>
<comment type="caution">
    <text evidence="9">The sequence shown here is derived from an EMBL/GenBank/DDBJ whole genome shotgun (WGS) entry which is preliminary data.</text>
</comment>
<dbReference type="PROSITE" id="PS00910">
    <property type="entry name" value="UPF0029"/>
    <property type="match status" value="1"/>
</dbReference>
<dbReference type="InterPro" id="IPR003673">
    <property type="entry name" value="CoA-Trfase_fam_III"/>
</dbReference>
<evidence type="ECO:0000313" key="9">
    <source>
        <dbReference type="EMBL" id="KAK5631181.1"/>
    </source>
</evidence>
<evidence type="ECO:0000256" key="3">
    <source>
        <dbReference type="ARBA" id="ARBA00022490"/>
    </source>
</evidence>
<dbReference type="AlphaFoldDB" id="A0AAN7USW4"/>
<dbReference type="GO" id="GO:0003824">
    <property type="term" value="F:catalytic activity"/>
    <property type="evidence" value="ECO:0007669"/>
    <property type="project" value="InterPro"/>
</dbReference>
<dbReference type="SUPFAM" id="SSF54211">
    <property type="entry name" value="Ribosomal protein S5 domain 2-like"/>
    <property type="match status" value="1"/>
</dbReference>
<evidence type="ECO:0000256" key="1">
    <source>
        <dbReference type="ARBA" id="ARBA00004496"/>
    </source>
</evidence>
<dbReference type="InterPro" id="IPR006575">
    <property type="entry name" value="RWD_dom"/>
</dbReference>
<dbReference type="GO" id="GO:0006417">
    <property type="term" value="P:regulation of translation"/>
    <property type="evidence" value="ECO:0007669"/>
    <property type="project" value="UniProtKB-KW"/>
</dbReference>